<dbReference type="Pfam" id="PF00005">
    <property type="entry name" value="ABC_tran"/>
    <property type="match status" value="1"/>
</dbReference>
<evidence type="ECO:0000256" key="1">
    <source>
        <dbReference type="ARBA" id="ARBA00004370"/>
    </source>
</evidence>
<dbReference type="PANTHER" id="PTHR24223">
    <property type="entry name" value="ATP-BINDING CASSETTE SUB-FAMILY C"/>
    <property type="match status" value="1"/>
</dbReference>
<sequence length="998" mass="113994">MSTFCPEFNRMTMTTAEFSMFATHSDAVVLQKGGHYERPFYARLGIQQRYMTHFALELFVEDIALTIVRTCYKRTISKDDLWDQHPELQAESLVNDLQLRWAAQENIKIRRRQNSSYRSQYCKNGTTPGEKTALLKSNISEDRDDQDRQNPSLYKCCFQLYGFEWFRGACLKLCCDFSTLLQPLILKLIVNETEKPAEERVLWYGIILAVLLFLFGQLNAVFYIHSSQIMVTLGLKVKTALIGVIYRKTLKVSSNVRKDYTVGEIVNLVSVDCQRIQDAFTYAHEILSFFFIMIIGVYELWAVMGAATLGCLLVIAILTCLNVLFGKLQQKYMMNILYYKGKRCKLLNEIIFGMKVIKMYAWEPYFSKKIRAIRLKEMAILRKIARVTACSLICASHSPFMMNFSILLIYTLTSTTEPFNAAKAFLALSVVNILRFPLTMIPFVITGVIQAFVSTKRIQQFLLTDDVNPHNVQYITASDYAVRIQNGSFTWEKNTDRPTLGGINVNILEGKIIAVVGQVGSGKSSFIASILGEMEKLEGEVLVKGSLAYISQEAWIQNLTVRDNILYGQTLNERKYNRVIEGCCLKTDLEILSAGDMTEIGERGINVSGGQKQRINLARAVYSNCDIYLFDDPLSAVDSHVGKDLFKKVIGPEGMLRNKTRILVTHGVHWLPKVDEIIVMDNGRISEQGTFQQLVQHNGPFAQFLQVYLLQDESLDEEDDHEISKIKDDLWDQIEVVTSDGGFTTDDNVFIQEDQEFVKHDELSICNQTIGDWYNYCREVCIEILKIDSEKIEGDSVIVEIDESKFGKRKYHKGRQVEGQWVFGGIERDNKKSFFATVQNRTKETLLKLIKDNIKPGTTIISDCWKAYDCLGSEGFEHLKVNHSVNFVDLETGAHTNTIESTWRALEKSLPKYGTVKSLYDTYFSQYCVRKKYIIGSEHPFIAFITHIKKVYNPEKQKQTLITTEIITISEPQPATKKPRVLHEITNTLNSSLDDFQA</sequence>
<evidence type="ECO:0000256" key="2">
    <source>
        <dbReference type="ARBA" id="ARBA00022448"/>
    </source>
</evidence>
<evidence type="ECO:0000313" key="12">
    <source>
        <dbReference type="Proteomes" id="UP000507470"/>
    </source>
</evidence>
<feature type="transmembrane region" description="Helical" evidence="8">
    <location>
        <begin position="304"/>
        <end position="325"/>
    </location>
</feature>
<dbReference type="AlphaFoldDB" id="A0A6J8BLK8"/>
<dbReference type="Pfam" id="PF12762">
    <property type="entry name" value="DDE_Tnp_IS1595"/>
    <property type="match status" value="1"/>
</dbReference>
<dbReference type="PROSITE" id="PS00211">
    <property type="entry name" value="ABC_TRANSPORTER_1"/>
    <property type="match status" value="1"/>
</dbReference>
<dbReference type="InterPro" id="IPR003593">
    <property type="entry name" value="AAA+_ATPase"/>
</dbReference>
<dbReference type="InterPro" id="IPR011527">
    <property type="entry name" value="ABC1_TM_dom"/>
</dbReference>
<dbReference type="SMART" id="SM01126">
    <property type="entry name" value="DDE_Tnp_IS1595"/>
    <property type="match status" value="1"/>
</dbReference>
<keyword evidence="12" id="KW-1185">Reference proteome</keyword>
<keyword evidence="7 8" id="KW-0472">Membrane</keyword>
<dbReference type="InterPro" id="IPR036640">
    <property type="entry name" value="ABC1_TM_sf"/>
</dbReference>
<dbReference type="InterPro" id="IPR027417">
    <property type="entry name" value="P-loop_NTPase"/>
</dbReference>
<organism evidence="11 12">
    <name type="scientific">Mytilus coruscus</name>
    <name type="common">Sea mussel</name>
    <dbReference type="NCBI Taxonomy" id="42192"/>
    <lineage>
        <taxon>Eukaryota</taxon>
        <taxon>Metazoa</taxon>
        <taxon>Spiralia</taxon>
        <taxon>Lophotrochozoa</taxon>
        <taxon>Mollusca</taxon>
        <taxon>Bivalvia</taxon>
        <taxon>Autobranchia</taxon>
        <taxon>Pteriomorphia</taxon>
        <taxon>Mytilida</taxon>
        <taxon>Mytiloidea</taxon>
        <taxon>Mytilidae</taxon>
        <taxon>Mytilinae</taxon>
        <taxon>Mytilus</taxon>
    </lineage>
</organism>
<evidence type="ECO:0000256" key="3">
    <source>
        <dbReference type="ARBA" id="ARBA00022692"/>
    </source>
</evidence>
<feature type="transmembrane region" description="Helical" evidence="8">
    <location>
        <begin position="201"/>
        <end position="224"/>
    </location>
</feature>
<dbReference type="SUPFAM" id="SSF90123">
    <property type="entry name" value="ABC transporter transmembrane region"/>
    <property type="match status" value="1"/>
</dbReference>
<dbReference type="CDD" id="cd18595">
    <property type="entry name" value="ABC_6TM_MRP1_2_3_6_D1_like"/>
    <property type="match status" value="1"/>
</dbReference>
<dbReference type="PANTHER" id="PTHR24223:SF461">
    <property type="entry name" value="ATP-BINDING CASSETTE SUB-FAMILY C MEMBER SUR"/>
    <property type="match status" value="1"/>
</dbReference>
<dbReference type="InterPro" id="IPR050173">
    <property type="entry name" value="ABC_transporter_C-like"/>
</dbReference>
<dbReference type="EMBL" id="CACVKT020003581">
    <property type="protein sequence ID" value="CAC5384522.1"/>
    <property type="molecule type" value="Genomic_DNA"/>
</dbReference>
<feature type="transmembrane region" description="Helical" evidence="8">
    <location>
        <begin position="279"/>
        <end position="298"/>
    </location>
</feature>
<proteinExistence type="predicted"/>
<feature type="transmembrane region" description="Helical" evidence="8">
    <location>
        <begin position="424"/>
        <end position="453"/>
    </location>
</feature>
<evidence type="ECO:0000256" key="7">
    <source>
        <dbReference type="ARBA" id="ARBA00023136"/>
    </source>
</evidence>
<name>A0A6J8BLK8_MYTCO</name>
<dbReference type="SUPFAM" id="SSF52540">
    <property type="entry name" value="P-loop containing nucleoside triphosphate hydrolases"/>
    <property type="match status" value="1"/>
</dbReference>
<comment type="subcellular location">
    <subcellularLocation>
        <location evidence="1">Membrane</location>
    </subcellularLocation>
</comment>
<gene>
    <name evidence="11" type="ORF">MCOR_20151</name>
</gene>
<keyword evidence="4" id="KW-0547">Nucleotide-binding</keyword>
<accession>A0A6J8BLK8</accession>
<dbReference type="GO" id="GO:0140359">
    <property type="term" value="F:ABC-type transporter activity"/>
    <property type="evidence" value="ECO:0007669"/>
    <property type="project" value="InterPro"/>
</dbReference>
<dbReference type="NCBIfam" id="NF033547">
    <property type="entry name" value="transpos_IS1595"/>
    <property type="match status" value="1"/>
</dbReference>
<dbReference type="SMART" id="SM00382">
    <property type="entry name" value="AAA"/>
    <property type="match status" value="1"/>
</dbReference>
<reference evidence="11 12" key="1">
    <citation type="submission" date="2020-06" db="EMBL/GenBank/DDBJ databases">
        <authorList>
            <person name="Li R."/>
            <person name="Bekaert M."/>
        </authorList>
    </citation>
    <scope>NUCLEOTIDE SEQUENCE [LARGE SCALE GENOMIC DNA]</scope>
    <source>
        <strain evidence="12">wild</strain>
    </source>
</reference>
<evidence type="ECO:0000256" key="4">
    <source>
        <dbReference type="ARBA" id="ARBA00022741"/>
    </source>
</evidence>
<evidence type="ECO:0000256" key="6">
    <source>
        <dbReference type="ARBA" id="ARBA00022989"/>
    </source>
</evidence>
<dbReference type="PROSITE" id="PS50929">
    <property type="entry name" value="ABC_TM1F"/>
    <property type="match status" value="1"/>
</dbReference>
<dbReference type="FunFam" id="1.20.1560.10:FF:000006">
    <property type="entry name" value="ATP-binding cassette, sub-family C (CFTR/MRP), member 9"/>
    <property type="match status" value="1"/>
</dbReference>
<dbReference type="Pfam" id="PF00664">
    <property type="entry name" value="ABC_membrane"/>
    <property type="match status" value="1"/>
</dbReference>
<keyword evidence="3 8" id="KW-0812">Transmembrane</keyword>
<keyword evidence="5" id="KW-0067">ATP-binding</keyword>
<evidence type="ECO:0000259" key="9">
    <source>
        <dbReference type="PROSITE" id="PS50893"/>
    </source>
</evidence>
<dbReference type="FunFam" id="3.40.50.300:FF:000293">
    <property type="entry name" value="ATP binding cassette subfamily C member 1"/>
    <property type="match status" value="1"/>
</dbReference>
<dbReference type="InterPro" id="IPR024445">
    <property type="entry name" value="Tnp_ISXO2-like"/>
</dbReference>
<dbReference type="OrthoDB" id="6500128at2759"/>
<dbReference type="InterPro" id="IPR017871">
    <property type="entry name" value="ABC_transporter-like_CS"/>
</dbReference>
<dbReference type="CDD" id="cd03250">
    <property type="entry name" value="ABCC_MRP_domain1"/>
    <property type="match status" value="1"/>
</dbReference>
<dbReference type="Gene3D" id="3.40.50.300">
    <property type="entry name" value="P-loop containing nucleotide triphosphate hydrolases"/>
    <property type="match status" value="1"/>
</dbReference>
<keyword evidence="2" id="KW-0813">Transport</keyword>
<evidence type="ECO:0000259" key="10">
    <source>
        <dbReference type="PROSITE" id="PS50929"/>
    </source>
</evidence>
<evidence type="ECO:0000313" key="11">
    <source>
        <dbReference type="EMBL" id="CAC5384522.1"/>
    </source>
</evidence>
<dbReference type="GO" id="GO:0005524">
    <property type="term" value="F:ATP binding"/>
    <property type="evidence" value="ECO:0007669"/>
    <property type="project" value="UniProtKB-KW"/>
</dbReference>
<protein>
    <submittedName>
        <fullName evidence="11">ABCC3</fullName>
    </submittedName>
</protein>
<dbReference type="Proteomes" id="UP000507470">
    <property type="component" value="Unassembled WGS sequence"/>
</dbReference>
<dbReference type="GO" id="GO:0016887">
    <property type="term" value="F:ATP hydrolysis activity"/>
    <property type="evidence" value="ECO:0007669"/>
    <property type="project" value="InterPro"/>
</dbReference>
<dbReference type="PROSITE" id="PS50893">
    <property type="entry name" value="ABC_TRANSPORTER_2"/>
    <property type="match status" value="1"/>
</dbReference>
<dbReference type="GO" id="GO:0016020">
    <property type="term" value="C:membrane"/>
    <property type="evidence" value="ECO:0007669"/>
    <property type="project" value="UniProtKB-SubCell"/>
</dbReference>
<keyword evidence="6 8" id="KW-1133">Transmembrane helix</keyword>
<dbReference type="Gene3D" id="1.20.1560.10">
    <property type="entry name" value="ABC transporter type 1, transmembrane domain"/>
    <property type="match status" value="1"/>
</dbReference>
<feature type="domain" description="ABC transporter" evidence="9">
    <location>
        <begin position="482"/>
        <end position="707"/>
    </location>
</feature>
<dbReference type="InterPro" id="IPR003439">
    <property type="entry name" value="ABC_transporter-like_ATP-bd"/>
</dbReference>
<feature type="domain" description="ABC transmembrane type-1" evidence="10">
    <location>
        <begin position="168"/>
        <end position="450"/>
    </location>
</feature>
<evidence type="ECO:0000256" key="8">
    <source>
        <dbReference type="SAM" id="Phobius"/>
    </source>
</evidence>
<evidence type="ECO:0000256" key="5">
    <source>
        <dbReference type="ARBA" id="ARBA00022840"/>
    </source>
</evidence>